<comment type="caution">
    <text evidence="23">The sequence shown here is derived from an EMBL/GenBank/DDBJ whole genome shotgun (WGS) entry which is preliminary data.</text>
</comment>
<evidence type="ECO:0000256" key="13">
    <source>
        <dbReference type="ARBA" id="ARBA00023004"/>
    </source>
</evidence>
<evidence type="ECO:0000256" key="2">
    <source>
        <dbReference type="ARBA" id="ARBA00004418"/>
    </source>
</evidence>
<keyword evidence="6 19" id="KW-0349">Heme</keyword>
<dbReference type="RefSeq" id="WP_320425672.1">
    <property type="nucleotide sequence ID" value="NZ_JAXCLA010000008.1"/>
</dbReference>
<dbReference type="PROSITE" id="PS51007">
    <property type="entry name" value="CYTC"/>
    <property type="match status" value="1"/>
</dbReference>
<evidence type="ECO:0000256" key="16">
    <source>
        <dbReference type="ARBA" id="ARBA00024688"/>
    </source>
</evidence>
<dbReference type="InterPro" id="IPR045187">
    <property type="entry name" value="CcO_II"/>
</dbReference>
<evidence type="ECO:0000256" key="4">
    <source>
        <dbReference type="ARBA" id="ARBA00012949"/>
    </source>
</evidence>
<dbReference type="EC" id="7.1.1.9" evidence="4"/>
<keyword evidence="11" id="KW-0249">Electron transport</keyword>
<evidence type="ECO:0000256" key="5">
    <source>
        <dbReference type="ARBA" id="ARBA00022448"/>
    </source>
</evidence>
<keyword evidence="5" id="KW-0813">Transport</keyword>
<comment type="similarity">
    <text evidence="3">Belongs to the cytochrome c oxidase subunit 2 family.</text>
</comment>
<evidence type="ECO:0000256" key="18">
    <source>
        <dbReference type="ARBA" id="ARBA00047816"/>
    </source>
</evidence>
<keyword evidence="13 19" id="KW-0408">Iron</keyword>
<keyword evidence="14" id="KW-0186">Copper</keyword>
<evidence type="ECO:0000256" key="1">
    <source>
        <dbReference type="ARBA" id="ARBA00004141"/>
    </source>
</evidence>
<evidence type="ECO:0000256" key="11">
    <source>
        <dbReference type="ARBA" id="ARBA00022982"/>
    </source>
</evidence>
<keyword evidence="15 20" id="KW-0472">Membrane</keyword>
<dbReference type="SUPFAM" id="SSF46626">
    <property type="entry name" value="Cytochrome c"/>
    <property type="match status" value="1"/>
</dbReference>
<comment type="function">
    <text evidence="16">Subunits I and II form the functional core of the enzyme complex. Electrons originating in cytochrome c are transferred via heme a and Cu(A) to the binuclear center formed by heme a3 and Cu(B).</text>
</comment>
<sequence>MNGSEAPFELLAPAASTAAPRTDLLFLVMLVICGAMALLLAGLIAWFALRYREGSGAGRAHPPSHANGLEAAWTAVPMLLFIVLFGWAAHDYALERRVPADALPVYVVAKQWMWRLQHGENGRQEINELHVPLNRPVVLVLASQDVIHSFFVPAFRVKQDVVPGRYARLWFSATRLGEFRILCSEYCGSQHSAMLGRVIVMRDADYAKWLASGPPPTGDPTPQQLGQALYQRLACASCHAPDSSVHAPPLAGLYGRTVVLQDGGHVTADEDYLRESIVAPDRRLVAGQPAIMPSYGGQLSEQDVQNLVAYLREFK</sequence>
<evidence type="ECO:0000313" key="24">
    <source>
        <dbReference type="Proteomes" id="UP001285263"/>
    </source>
</evidence>
<evidence type="ECO:0000256" key="20">
    <source>
        <dbReference type="SAM" id="Phobius"/>
    </source>
</evidence>
<evidence type="ECO:0000256" key="10">
    <source>
        <dbReference type="ARBA" id="ARBA00022967"/>
    </source>
</evidence>
<dbReference type="Pfam" id="PF00034">
    <property type="entry name" value="Cytochrom_C"/>
    <property type="match status" value="1"/>
</dbReference>
<dbReference type="InterPro" id="IPR008972">
    <property type="entry name" value="Cupredoxin"/>
</dbReference>
<dbReference type="Gene3D" id="2.60.40.420">
    <property type="entry name" value="Cupredoxins - blue copper proteins"/>
    <property type="match status" value="1"/>
</dbReference>
<evidence type="ECO:0000256" key="19">
    <source>
        <dbReference type="PROSITE-ProRule" id="PRU00433"/>
    </source>
</evidence>
<feature type="transmembrane region" description="Helical" evidence="20">
    <location>
        <begin position="24"/>
        <end position="49"/>
    </location>
</feature>
<dbReference type="PROSITE" id="PS50857">
    <property type="entry name" value="COX2_CUA"/>
    <property type="match status" value="1"/>
</dbReference>
<name>A0ABU5DRQ2_9BURK</name>
<evidence type="ECO:0000256" key="7">
    <source>
        <dbReference type="ARBA" id="ARBA00022660"/>
    </source>
</evidence>
<protein>
    <recommendedName>
        <fullName evidence="4">cytochrome-c oxidase</fullName>
        <ecNumber evidence="4">7.1.1.9</ecNumber>
    </recommendedName>
    <alternativeName>
        <fullName evidence="17">Cytochrome aa3 subunit 2</fullName>
    </alternativeName>
</protein>
<keyword evidence="7" id="KW-0679">Respiratory chain</keyword>
<evidence type="ECO:0000256" key="15">
    <source>
        <dbReference type="ARBA" id="ARBA00023136"/>
    </source>
</evidence>
<organism evidence="23 24">
    <name type="scientific">Roseateles agri</name>
    <dbReference type="NCBI Taxonomy" id="3098619"/>
    <lineage>
        <taxon>Bacteria</taxon>
        <taxon>Pseudomonadati</taxon>
        <taxon>Pseudomonadota</taxon>
        <taxon>Betaproteobacteria</taxon>
        <taxon>Burkholderiales</taxon>
        <taxon>Sphaerotilaceae</taxon>
        <taxon>Roseateles</taxon>
    </lineage>
</organism>
<evidence type="ECO:0000256" key="17">
    <source>
        <dbReference type="ARBA" id="ARBA00031399"/>
    </source>
</evidence>
<evidence type="ECO:0000256" key="12">
    <source>
        <dbReference type="ARBA" id="ARBA00022989"/>
    </source>
</evidence>
<keyword evidence="8 20" id="KW-0812">Transmembrane</keyword>
<evidence type="ECO:0000313" key="23">
    <source>
        <dbReference type="EMBL" id="MDY0747717.1"/>
    </source>
</evidence>
<evidence type="ECO:0000256" key="6">
    <source>
        <dbReference type="ARBA" id="ARBA00022617"/>
    </source>
</evidence>
<evidence type="ECO:0000259" key="21">
    <source>
        <dbReference type="PROSITE" id="PS50857"/>
    </source>
</evidence>
<gene>
    <name evidence="23" type="primary">coxB</name>
    <name evidence="23" type="ORF">SNE35_24655</name>
</gene>
<dbReference type="InterPro" id="IPR014222">
    <property type="entry name" value="Cyt_c_oxidase_su2"/>
</dbReference>
<proteinExistence type="inferred from homology"/>
<dbReference type="SUPFAM" id="SSF81464">
    <property type="entry name" value="Cytochrome c oxidase subunit II-like, transmembrane region"/>
    <property type="match status" value="1"/>
</dbReference>
<dbReference type="SUPFAM" id="SSF49503">
    <property type="entry name" value="Cupredoxins"/>
    <property type="match status" value="1"/>
</dbReference>
<dbReference type="InterPro" id="IPR036257">
    <property type="entry name" value="Cyt_c_oxidase_su2_TM_sf"/>
</dbReference>
<dbReference type="NCBIfam" id="TIGR02866">
    <property type="entry name" value="CoxB"/>
    <property type="match status" value="1"/>
</dbReference>
<dbReference type="InterPro" id="IPR008168">
    <property type="entry name" value="Cyt_C_IC"/>
</dbReference>
<dbReference type="EMBL" id="JAXCLA010000008">
    <property type="protein sequence ID" value="MDY0747717.1"/>
    <property type="molecule type" value="Genomic_DNA"/>
</dbReference>
<dbReference type="PROSITE" id="PS00078">
    <property type="entry name" value="COX2"/>
    <property type="match status" value="1"/>
</dbReference>
<evidence type="ECO:0000259" key="22">
    <source>
        <dbReference type="PROSITE" id="PS51007"/>
    </source>
</evidence>
<evidence type="ECO:0000256" key="9">
    <source>
        <dbReference type="ARBA" id="ARBA00022723"/>
    </source>
</evidence>
<dbReference type="PRINTS" id="PR00605">
    <property type="entry name" value="CYTCHROMECIC"/>
</dbReference>
<keyword evidence="24" id="KW-1185">Reference proteome</keyword>
<dbReference type="Proteomes" id="UP001285263">
    <property type="component" value="Unassembled WGS sequence"/>
</dbReference>
<reference evidence="23 24" key="1">
    <citation type="submission" date="2023-11" db="EMBL/GenBank/DDBJ databases">
        <title>Paucibacter sp. nov., isolated from fresh soil in Korea.</title>
        <authorList>
            <person name="Le N.T.T."/>
        </authorList>
    </citation>
    <scope>NUCLEOTIDE SEQUENCE [LARGE SCALE GENOMIC DNA]</scope>
    <source>
        <strain evidence="23 24">R3-3</strain>
    </source>
</reference>
<evidence type="ECO:0000256" key="14">
    <source>
        <dbReference type="ARBA" id="ARBA00023008"/>
    </source>
</evidence>
<evidence type="ECO:0000256" key="3">
    <source>
        <dbReference type="ARBA" id="ARBA00007866"/>
    </source>
</evidence>
<comment type="catalytic activity">
    <reaction evidence="18">
        <text>4 Fe(II)-[cytochrome c] + O2 + 8 H(+)(in) = 4 Fe(III)-[cytochrome c] + 2 H2O + 4 H(+)(out)</text>
        <dbReference type="Rhea" id="RHEA:11436"/>
        <dbReference type="Rhea" id="RHEA-COMP:10350"/>
        <dbReference type="Rhea" id="RHEA-COMP:14399"/>
        <dbReference type="ChEBI" id="CHEBI:15377"/>
        <dbReference type="ChEBI" id="CHEBI:15378"/>
        <dbReference type="ChEBI" id="CHEBI:15379"/>
        <dbReference type="ChEBI" id="CHEBI:29033"/>
        <dbReference type="ChEBI" id="CHEBI:29034"/>
        <dbReference type="EC" id="7.1.1.9"/>
    </reaction>
</comment>
<dbReference type="PANTHER" id="PTHR22888:SF9">
    <property type="entry name" value="CYTOCHROME C OXIDASE SUBUNIT 2"/>
    <property type="match status" value="1"/>
</dbReference>
<dbReference type="InterPro" id="IPR009056">
    <property type="entry name" value="Cyt_c-like_dom"/>
</dbReference>
<dbReference type="Gene3D" id="1.10.287.90">
    <property type="match status" value="1"/>
</dbReference>
<dbReference type="Pfam" id="PF00116">
    <property type="entry name" value="COX2"/>
    <property type="match status" value="1"/>
</dbReference>
<dbReference type="InterPro" id="IPR002429">
    <property type="entry name" value="CcO_II-like_C"/>
</dbReference>
<feature type="transmembrane region" description="Helical" evidence="20">
    <location>
        <begin position="70"/>
        <end position="89"/>
    </location>
</feature>
<feature type="domain" description="Cytochrome oxidase subunit II copper A binding" evidence="21">
    <location>
        <begin position="100"/>
        <end position="212"/>
    </location>
</feature>
<accession>A0ABU5DRQ2</accession>
<dbReference type="PANTHER" id="PTHR22888">
    <property type="entry name" value="CYTOCHROME C OXIDASE, SUBUNIT II"/>
    <property type="match status" value="1"/>
</dbReference>
<keyword evidence="9 19" id="KW-0479">Metal-binding</keyword>
<evidence type="ECO:0000256" key="8">
    <source>
        <dbReference type="ARBA" id="ARBA00022692"/>
    </source>
</evidence>
<feature type="domain" description="Cytochrome c" evidence="22">
    <location>
        <begin position="221"/>
        <end position="315"/>
    </location>
</feature>
<comment type="subcellular location">
    <subcellularLocation>
        <location evidence="1">Membrane</location>
        <topology evidence="1">Multi-pass membrane protein</topology>
    </subcellularLocation>
    <subcellularLocation>
        <location evidence="2">Periplasm</location>
    </subcellularLocation>
</comment>
<dbReference type="InterPro" id="IPR036909">
    <property type="entry name" value="Cyt_c-like_dom_sf"/>
</dbReference>
<keyword evidence="12 20" id="KW-1133">Transmembrane helix</keyword>
<dbReference type="CDD" id="cd13915">
    <property type="entry name" value="CuRO_HCO_II_like_2"/>
    <property type="match status" value="1"/>
</dbReference>
<keyword evidence="10" id="KW-1278">Translocase</keyword>
<dbReference type="InterPro" id="IPR001505">
    <property type="entry name" value="Copper_CuA"/>
</dbReference>